<reference evidence="3" key="1">
    <citation type="submission" date="2016-01" db="EMBL/GenBank/DDBJ databases">
        <authorList>
            <person name="Peeters C."/>
        </authorList>
    </citation>
    <scope>NUCLEOTIDE SEQUENCE [LARGE SCALE GENOMIC DNA]</scope>
    <source>
        <strain evidence="3">LMG 22937</strain>
    </source>
</reference>
<keyword evidence="2" id="KW-0812">Transmembrane</keyword>
<dbReference type="RefSeq" id="WP_087655522.1">
    <property type="nucleotide sequence ID" value="NZ_FCOL02000005.1"/>
</dbReference>
<evidence type="ECO:0000313" key="4">
    <source>
        <dbReference type="Proteomes" id="UP000054925"/>
    </source>
</evidence>
<proteinExistence type="predicted"/>
<dbReference type="Proteomes" id="UP000054925">
    <property type="component" value="Unassembled WGS sequence"/>
</dbReference>
<accession>A0A158GW17</accession>
<evidence type="ECO:0000256" key="2">
    <source>
        <dbReference type="SAM" id="Phobius"/>
    </source>
</evidence>
<gene>
    <name evidence="3" type="ORF">AWB67_01391</name>
</gene>
<evidence type="ECO:0000256" key="1">
    <source>
        <dbReference type="SAM" id="MobiDB-lite"/>
    </source>
</evidence>
<evidence type="ECO:0000313" key="3">
    <source>
        <dbReference type="EMBL" id="SAL36037.1"/>
    </source>
</evidence>
<organism evidence="3 4">
    <name type="scientific">Caballeronia terrestris</name>
    <dbReference type="NCBI Taxonomy" id="1226301"/>
    <lineage>
        <taxon>Bacteria</taxon>
        <taxon>Pseudomonadati</taxon>
        <taxon>Pseudomonadota</taxon>
        <taxon>Betaproteobacteria</taxon>
        <taxon>Burkholderiales</taxon>
        <taxon>Burkholderiaceae</taxon>
        <taxon>Caballeronia</taxon>
    </lineage>
</organism>
<keyword evidence="2" id="KW-1133">Transmembrane helix</keyword>
<feature type="region of interest" description="Disordered" evidence="1">
    <location>
        <begin position="82"/>
        <end position="102"/>
    </location>
</feature>
<keyword evidence="2" id="KW-0472">Membrane</keyword>
<feature type="transmembrane region" description="Helical" evidence="2">
    <location>
        <begin position="32"/>
        <end position="65"/>
    </location>
</feature>
<name>A0A158GW17_9BURK</name>
<sequence>MQFDKQQEKLGRSNAKLGLGGPGLPGKILTIVVGAALLVAALMVSLLMLAIVLAVGVVVGGYFWWKTRDLRKQMRARMDEQINERMHQPTHERPGERVVKGGEIEDVEFEDKTRH</sequence>
<comment type="caution">
    <text evidence="3">The sequence shown here is derived from an EMBL/GenBank/DDBJ whole genome shotgun (WGS) entry which is preliminary data.</text>
</comment>
<dbReference type="EMBL" id="FCOL02000005">
    <property type="protein sequence ID" value="SAL36037.1"/>
    <property type="molecule type" value="Genomic_DNA"/>
</dbReference>
<dbReference type="OrthoDB" id="8527801at2"/>
<dbReference type="AlphaFoldDB" id="A0A158GW17"/>
<protein>
    <submittedName>
        <fullName evidence="3">Uncharacterized protein</fullName>
    </submittedName>
</protein>
<keyword evidence="4" id="KW-1185">Reference proteome</keyword>